<protein>
    <submittedName>
        <fullName evidence="3">CYP2J2: Cytochrome protein</fullName>
    </submittedName>
</protein>
<dbReference type="PRINTS" id="PR00463">
    <property type="entry name" value="EP450I"/>
</dbReference>
<dbReference type="GO" id="GO:0004497">
    <property type="term" value="F:monooxygenase activity"/>
    <property type="evidence" value="ECO:0007669"/>
    <property type="project" value="InterPro"/>
</dbReference>
<dbReference type="Proteomes" id="UP001474421">
    <property type="component" value="Unassembled WGS sequence"/>
</dbReference>
<keyword evidence="4" id="KW-1185">Reference proteome</keyword>
<comment type="similarity">
    <text evidence="1">Belongs to the cytochrome P450 family.</text>
</comment>
<sequence length="78" mass="8723">MTSPSGPKNMLGKEKEKVELPIKRYGNIYTMWVGPQLQVVLSGFKTVKEVMTSFPEELSDRSEDAFITAVGKKKGKCK</sequence>
<evidence type="ECO:0000256" key="2">
    <source>
        <dbReference type="ARBA" id="ARBA00023004"/>
    </source>
</evidence>
<dbReference type="Gene3D" id="1.10.630.10">
    <property type="entry name" value="Cytochrome P450"/>
    <property type="match status" value="1"/>
</dbReference>
<name>A0AAW1BGM4_CROAD</name>
<proteinExistence type="inferred from homology"/>
<dbReference type="InterPro" id="IPR001128">
    <property type="entry name" value="Cyt_P450"/>
</dbReference>
<gene>
    <name evidence="3" type="ORF">NXF25_012130</name>
</gene>
<dbReference type="InterPro" id="IPR002401">
    <property type="entry name" value="Cyt_P450_E_grp-I"/>
</dbReference>
<reference evidence="3 4" key="1">
    <citation type="journal article" date="2024" name="Proc. Natl. Acad. Sci. U.S.A.">
        <title>The genetic regulatory architecture and epigenomic basis for age-related changes in rattlesnake venom.</title>
        <authorList>
            <person name="Hogan M.P."/>
            <person name="Holding M.L."/>
            <person name="Nystrom G.S."/>
            <person name="Colston T.J."/>
            <person name="Bartlett D.A."/>
            <person name="Mason A.J."/>
            <person name="Ellsworth S.A."/>
            <person name="Rautsaw R.M."/>
            <person name="Lawrence K.C."/>
            <person name="Strickland J.L."/>
            <person name="He B."/>
            <person name="Fraser P."/>
            <person name="Margres M.J."/>
            <person name="Gilbert D.M."/>
            <person name="Gibbs H.L."/>
            <person name="Parkinson C.L."/>
            <person name="Rokyta D.R."/>
        </authorList>
    </citation>
    <scope>NUCLEOTIDE SEQUENCE [LARGE SCALE GENOMIC DNA]</scope>
    <source>
        <strain evidence="3">DRR0105</strain>
    </source>
</reference>
<organism evidence="3 4">
    <name type="scientific">Crotalus adamanteus</name>
    <name type="common">Eastern diamondback rattlesnake</name>
    <dbReference type="NCBI Taxonomy" id="8729"/>
    <lineage>
        <taxon>Eukaryota</taxon>
        <taxon>Metazoa</taxon>
        <taxon>Chordata</taxon>
        <taxon>Craniata</taxon>
        <taxon>Vertebrata</taxon>
        <taxon>Euteleostomi</taxon>
        <taxon>Lepidosauria</taxon>
        <taxon>Squamata</taxon>
        <taxon>Bifurcata</taxon>
        <taxon>Unidentata</taxon>
        <taxon>Episquamata</taxon>
        <taxon>Toxicofera</taxon>
        <taxon>Serpentes</taxon>
        <taxon>Colubroidea</taxon>
        <taxon>Viperidae</taxon>
        <taxon>Crotalinae</taxon>
        <taxon>Crotalus</taxon>
    </lineage>
</organism>
<keyword evidence="2" id="KW-0408">Iron</keyword>
<dbReference type="GO" id="GO:0020037">
    <property type="term" value="F:heme binding"/>
    <property type="evidence" value="ECO:0007669"/>
    <property type="project" value="InterPro"/>
</dbReference>
<evidence type="ECO:0000256" key="1">
    <source>
        <dbReference type="ARBA" id="ARBA00010617"/>
    </source>
</evidence>
<evidence type="ECO:0000313" key="3">
    <source>
        <dbReference type="EMBL" id="KAK9401416.1"/>
    </source>
</evidence>
<dbReference type="InterPro" id="IPR036396">
    <property type="entry name" value="Cyt_P450_sf"/>
</dbReference>
<dbReference type="Pfam" id="PF00067">
    <property type="entry name" value="p450"/>
    <property type="match status" value="1"/>
</dbReference>
<dbReference type="GO" id="GO:0005506">
    <property type="term" value="F:iron ion binding"/>
    <property type="evidence" value="ECO:0007669"/>
    <property type="project" value="InterPro"/>
</dbReference>
<dbReference type="EMBL" id="JAOTOJ010000005">
    <property type="protein sequence ID" value="KAK9401416.1"/>
    <property type="molecule type" value="Genomic_DNA"/>
</dbReference>
<comment type="caution">
    <text evidence="3">The sequence shown here is derived from an EMBL/GenBank/DDBJ whole genome shotgun (WGS) entry which is preliminary data.</text>
</comment>
<dbReference type="SUPFAM" id="SSF48264">
    <property type="entry name" value="Cytochrome P450"/>
    <property type="match status" value="1"/>
</dbReference>
<accession>A0AAW1BGM4</accession>
<dbReference type="GO" id="GO:0016705">
    <property type="term" value="F:oxidoreductase activity, acting on paired donors, with incorporation or reduction of molecular oxygen"/>
    <property type="evidence" value="ECO:0007669"/>
    <property type="project" value="InterPro"/>
</dbReference>
<dbReference type="AlphaFoldDB" id="A0AAW1BGM4"/>
<evidence type="ECO:0000313" key="4">
    <source>
        <dbReference type="Proteomes" id="UP001474421"/>
    </source>
</evidence>